<evidence type="ECO:0000313" key="2">
    <source>
        <dbReference type="EMBL" id="GMH10924.1"/>
    </source>
</evidence>
<feature type="compositionally biased region" description="Basic and acidic residues" evidence="1">
    <location>
        <begin position="237"/>
        <end position="252"/>
    </location>
</feature>
<feature type="region of interest" description="Disordered" evidence="1">
    <location>
        <begin position="229"/>
        <end position="252"/>
    </location>
</feature>
<name>A0AAD3SHW5_NEPGR</name>
<comment type="caution">
    <text evidence="2">The sequence shown here is derived from an EMBL/GenBank/DDBJ whole genome shotgun (WGS) entry which is preliminary data.</text>
</comment>
<reference evidence="2" key="1">
    <citation type="submission" date="2023-05" db="EMBL/GenBank/DDBJ databases">
        <title>Nepenthes gracilis genome sequencing.</title>
        <authorList>
            <person name="Fukushima K."/>
        </authorList>
    </citation>
    <scope>NUCLEOTIDE SEQUENCE</scope>
    <source>
        <strain evidence="2">SING2019-196</strain>
    </source>
</reference>
<accession>A0AAD3SHW5</accession>
<dbReference type="EMBL" id="BSYO01000010">
    <property type="protein sequence ID" value="GMH10924.1"/>
    <property type="molecule type" value="Genomic_DNA"/>
</dbReference>
<proteinExistence type="predicted"/>
<keyword evidence="3" id="KW-1185">Reference proteome</keyword>
<sequence length="300" mass="33111">MVDYGISGKWAYLPPSQTGRANAPPEGFITIYEHHLRGGLRFPMPVELYGIVDTLRVPVARLHPNALQYLVTMCVFTCLQKLSFGSSSVNVIFCFTELEDWVSMLPCFVSDFFRGEVKADEVEKEKKVLDCIRANMATFTKQGFYLTSDTFASTKWGPVCSTAMAAIEKRKVKTIILRDLSRRSIGESGSSLSLESSLDEEEEAPLKKLRAAGGTSTQRSLRLVAKPVTPTGAAISETHKDRRADGLEQAREPAEISKVTGSFGRASPESLTMVMSPSRRSMCLSKSSTLPLLRCSRRPV</sequence>
<organism evidence="2 3">
    <name type="scientific">Nepenthes gracilis</name>
    <name type="common">Slender pitcher plant</name>
    <dbReference type="NCBI Taxonomy" id="150966"/>
    <lineage>
        <taxon>Eukaryota</taxon>
        <taxon>Viridiplantae</taxon>
        <taxon>Streptophyta</taxon>
        <taxon>Embryophyta</taxon>
        <taxon>Tracheophyta</taxon>
        <taxon>Spermatophyta</taxon>
        <taxon>Magnoliopsida</taxon>
        <taxon>eudicotyledons</taxon>
        <taxon>Gunneridae</taxon>
        <taxon>Pentapetalae</taxon>
        <taxon>Caryophyllales</taxon>
        <taxon>Nepenthaceae</taxon>
        <taxon>Nepenthes</taxon>
    </lineage>
</organism>
<evidence type="ECO:0000256" key="1">
    <source>
        <dbReference type="SAM" id="MobiDB-lite"/>
    </source>
</evidence>
<dbReference type="Proteomes" id="UP001279734">
    <property type="component" value="Unassembled WGS sequence"/>
</dbReference>
<evidence type="ECO:0000313" key="3">
    <source>
        <dbReference type="Proteomes" id="UP001279734"/>
    </source>
</evidence>
<gene>
    <name evidence="2" type="ORF">Nepgr_012765</name>
</gene>
<dbReference type="AlphaFoldDB" id="A0AAD3SHW5"/>
<protein>
    <submittedName>
        <fullName evidence="2">Uncharacterized protein</fullName>
    </submittedName>
</protein>